<dbReference type="GO" id="GO:0003688">
    <property type="term" value="F:DNA replication origin binding"/>
    <property type="evidence" value="ECO:0007669"/>
    <property type="project" value="TreeGrafter"/>
</dbReference>
<dbReference type="PANTHER" id="PTHR14052">
    <property type="entry name" value="ORIGIN RECOGNITION COMPLEX SUBUNIT 2"/>
    <property type="match status" value="1"/>
</dbReference>
<feature type="region of interest" description="Disordered" evidence="5">
    <location>
        <begin position="141"/>
        <end position="203"/>
    </location>
</feature>
<dbReference type="Proteomes" id="UP000790833">
    <property type="component" value="Unassembled WGS sequence"/>
</dbReference>
<protein>
    <submittedName>
        <fullName evidence="8">Origin recognition complex subunit 2</fullName>
    </submittedName>
</protein>
<evidence type="ECO:0000259" key="7">
    <source>
        <dbReference type="Pfam" id="PF24882"/>
    </source>
</evidence>
<evidence type="ECO:0000313" key="9">
    <source>
        <dbReference type="Proteomes" id="UP000790833"/>
    </source>
</evidence>
<evidence type="ECO:0000259" key="6">
    <source>
        <dbReference type="Pfam" id="PF04084"/>
    </source>
</evidence>
<organism evidence="8 9">
    <name type="scientific">Scheffersomyces spartinae</name>
    <dbReference type="NCBI Taxonomy" id="45513"/>
    <lineage>
        <taxon>Eukaryota</taxon>
        <taxon>Fungi</taxon>
        <taxon>Dikarya</taxon>
        <taxon>Ascomycota</taxon>
        <taxon>Saccharomycotina</taxon>
        <taxon>Pichiomycetes</taxon>
        <taxon>Debaryomycetaceae</taxon>
        <taxon>Scheffersomyces</taxon>
    </lineage>
</organism>
<dbReference type="InterPro" id="IPR007220">
    <property type="entry name" value="ORC2"/>
</dbReference>
<keyword evidence="9" id="KW-1185">Reference proteome</keyword>
<reference evidence="8" key="1">
    <citation type="submission" date="2021-03" db="EMBL/GenBank/DDBJ databases">
        <authorList>
            <person name="Palmer J.M."/>
        </authorList>
    </citation>
    <scope>NUCLEOTIDE SEQUENCE</scope>
    <source>
        <strain evidence="8">ARV_011</strain>
    </source>
</reference>
<name>A0A9P8AIN5_9ASCO</name>
<accession>A0A9P8AIN5</accession>
<feature type="domain" description="Origin recognition complex subunit 2 winged-helix" evidence="7">
    <location>
        <begin position="664"/>
        <end position="725"/>
    </location>
</feature>
<sequence>MLYPDEGSVPSTPRKAIPDTFASPQLKSPAKRGLIGISPLRRTLLPTKTPNGRAGSLSPARRSLADQSAQKKAVLSGSFYDRLKAALNENEDYLDRQVKEQEMKFADIVAGRNRGSGTWPEVNYEEDVSLDTPRTRRRRRKVVVERTQLSSSEDDVGGDAFEDSDDEYMPKRARKQGNKVMNNDEDEDDFEEDDLEVEDDDNNLVDEVSSLKEEILHKKRGRKPKKKAVTEIGSPFRSKGGPQDDSPKKMGRPPKSEIIALKIESIFYDPKTQRPSNTIHSVDINSLLGSLYETGIPTISGIKRDVSDEFDTRQKSFVPMPLPKVDSEGNIIDQEYLDKYFSNRPVNSQLAEKIGDEKAFYMDGSEGYFEQHSIRVRPSSNSISQLAPDIDYDEFSALVAESNKIAKNEKLALGFARKSLYNQWCFELEQGFNINFYGVGSKMNTIMDFVTGHLLDKVEQIYDGSEAPRVLVVNGFNPTLKLKKVVQDILSCFVPKDSSEKYPKHISDTVSYLIGCVTKQRKTTNPTTTNNQPKLILVIHNVDGERLRDDKSQDLLSQVCAIPEIWTITSTDNINVSVLWDLYKTKNFNFIWHDLTTFEPYINEMSFKDVLSMGRSKKFVGNKGAKFVLSSLTDNQRDVYRIMLRHQIEKILVGTNKQARNGLRGSIKFGIPFKVLYDSCVEDFVVSNEVNLRSMVGEFVEHKMAKLTKDETGTEIVFIPFNFDEMERVLQAEFNESIGKEDL</sequence>
<evidence type="ECO:0000256" key="4">
    <source>
        <dbReference type="ARBA" id="ARBA00023242"/>
    </source>
</evidence>
<gene>
    <name evidence="8" type="primary">ORC2</name>
    <name evidence="8" type="ORF">KQ657_005120</name>
</gene>
<comment type="caution">
    <text evidence="8">The sequence shown here is derived from an EMBL/GenBank/DDBJ whole genome shotgun (WGS) entry which is preliminary data.</text>
</comment>
<evidence type="ECO:0000256" key="3">
    <source>
        <dbReference type="ARBA" id="ARBA00022705"/>
    </source>
</evidence>
<dbReference type="Pfam" id="PF24882">
    <property type="entry name" value="WHD_ORC2"/>
    <property type="match status" value="1"/>
</dbReference>
<evidence type="ECO:0000256" key="1">
    <source>
        <dbReference type="ARBA" id="ARBA00004123"/>
    </source>
</evidence>
<evidence type="ECO:0000256" key="2">
    <source>
        <dbReference type="ARBA" id="ARBA00007421"/>
    </source>
</evidence>
<feature type="domain" description="Origin recognition complex subunit 2 RecA-like" evidence="6">
    <location>
        <begin position="416"/>
        <end position="595"/>
    </location>
</feature>
<keyword evidence="3" id="KW-0235">DNA replication</keyword>
<dbReference type="RefSeq" id="XP_043049468.1">
    <property type="nucleotide sequence ID" value="XM_043195763.1"/>
</dbReference>
<feature type="region of interest" description="Disordered" evidence="5">
    <location>
        <begin position="1"/>
        <end position="73"/>
    </location>
</feature>
<dbReference type="InterPro" id="IPR056773">
    <property type="entry name" value="WHD_ORC2"/>
</dbReference>
<dbReference type="AlphaFoldDB" id="A0A9P8AIN5"/>
<dbReference type="Pfam" id="PF04084">
    <property type="entry name" value="RecA-like_ORC2"/>
    <property type="match status" value="1"/>
</dbReference>
<comment type="subcellular location">
    <subcellularLocation>
        <location evidence="1">Nucleus</location>
    </subcellularLocation>
</comment>
<feature type="compositionally biased region" description="Basic residues" evidence="5">
    <location>
        <begin position="217"/>
        <end position="227"/>
    </location>
</feature>
<dbReference type="GO" id="GO:0005664">
    <property type="term" value="C:nuclear origin of replication recognition complex"/>
    <property type="evidence" value="ECO:0007669"/>
    <property type="project" value="TreeGrafter"/>
</dbReference>
<feature type="compositionally biased region" description="Acidic residues" evidence="5">
    <location>
        <begin position="152"/>
        <end position="167"/>
    </location>
</feature>
<feature type="region of interest" description="Disordered" evidence="5">
    <location>
        <begin position="215"/>
        <end position="254"/>
    </location>
</feature>
<evidence type="ECO:0000256" key="5">
    <source>
        <dbReference type="SAM" id="MobiDB-lite"/>
    </source>
</evidence>
<dbReference type="EMBL" id="JAHMUF010000009">
    <property type="protein sequence ID" value="KAG7193921.1"/>
    <property type="molecule type" value="Genomic_DNA"/>
</dbReference>
<feature type="compositionally biased region" description="Acidic residues" evidence="5">
    <location>
        <begin position="183"/>
        <end position="203"/>
    </location>
</feature>
<dbReference type="GeneID" id="66118494"/>
<comment type="similarity">
    <text evidence="2">Belongs to the ORC2 family.</text>
</comment>
<proteinExistence type="inferred from homology"/>
<dbReference type="PANTHER" id="PTHR14052:SF0">
    <property type="entry name" value="ORIGIN RECOGNITION COMPLEX SUBUNIT 2"/>
    <property type="match status" value="1"/>
</dbReference>
<dbReference type="GO" id="GO:0006260">
    <property type="term" value="P:DNA replication"/>
    <property type="evidence" value="ECO:0007669"/>
    <property type="project" value="UniProtKB-KW"/>
</dbReference>
<dbReference type="OrthoDB" id="346673at2759"/>
<evidence type="ECO:0000313" key="8">
    <source>
        <dbReference type="EMBL" id="KAG7193921.1"/>
    </source>
</evidence>
<keyword evidence="4" id="KW-0539">Nucleus</keyword>
<dbReference type="InterPro" id="IPR056772">
    <property type="entry name" value="RecA-like_ORC2"/>
</dbReference>